<dbReference type="Pfam" id="PF21247">
    <property type="entry name" value="Fic-like_C"/>
    <property type="match status" value="1"/>
</dbReference>
<dbReference type="Proteomes" id="UP000549250">
    <property type="component" value="Unassembled WGS sequence"/>
</dbReference>
<dbReference type="InterPro" id="IPR049514">
    <property type="entry name" value="Fic-like_C"/>
</dbReference>
<name>A0A839T1G1_AZOMA</name>
<protein>
    <submittedName>
        <fullName evidence="3">Fic family protein</fullName>
    </submittedName>
</protein>
<organism evidence="3 4">
    <name type="scientific">Azomonas macrocytogenes</name>
    <name type="common">Azotobacter macrocytogenes</name>
    <dbReference type="NCBI Taxonomy" id="69962"/>
    <lineage>
        <taxon>Bacteria</taxon>
        <taxon>Pseudomonadati</taxon>
        <taxon>Pseudomonadota</taxon>
        <taxon>Gammaproteobacteria</taxon>
        <taxon>Pseudomonadales</taxon>
        <taxon>Pseudomonadaceae</taxon>
        <taxon>Azomonas</taxon>
    </lineage>
</organism>
<evidence type="ECO:0000313" key="4">
    <source>
        <dbReference type="Proteomes" id="UP000549250"/>
    </source>
</evidence>
<sequence length="129" mass="14682">MGRLWQTLLLSHWQLAFAWLPVESLIHRQQAAYYQALNDSTAATDCAPFIRFMLECSDRTLQTTTPQDSPQVESLLRALTGEMARQEMQAVLGLVEMTLPDKPNSRNQRYRLTGPGLQKRAALQDGSYR</sequence>
<keyword evidence="4" id="KW-1185">Reference proteome</keyword>
<dbReference type="InterPro" id="IPR036597">
    <property type="entry name" value="Fido-like_dom_sf"/>
</dbReference>
<dbReference type="Gene3D" id="1.10.3290.10">
    <property type="entry name" value="Fido-like domain"/>
    <property type="match status" value="1"/>
</dbReference>
<gene>
    <name evidence="3" type="ORF">FHR87_001627</name>
</gene>
<accession>A0A839T1G1</accession>
<comment type="caution">
    <text evidence="3">The sequence shown here is derived from an EMBL/GenBank/DDBJ whole genome shotgun (WGS) entry which is preliminary data.</text>
</comment>
<proteinExistence type="predicted"/>
<dbReference type="AlphaFoldDB" id="A0A839T1G1"/>
<feature type="region of interest" description="Disordered" evidence="1">
    <location>
        <begin position="99"/>
        <end position="129"/>
    </location>
</feature>
<evidence type="ECO:0000256" key="1">
    <source>
        <dbReference type="SAM" id="MobiDB-lite"/>
    </source>
</evidence>
<reference evidence="3 4" key="1">
    <citation type="submission" date="2020-08" db="EMBL/GenBank/DDBJ databases">
        <title>Genomic Encyclopedia of Type Strains, Phase III (KMG-III): the genomes of soil and plant-associated and newly described type strains.</title>
        <authorList>
            <person name="Whitman W."/>
        </authorList>
    </citation>
    <scope>NUCLEOTIDE SEQUENCE [LARGE SCALE GENOMIC DNA]</scope>
    <source>
        <strain evidence="3 4">CECT 4462</strain>
    </source>
</reference>
<dbReference type="EMBL" id="JACHXI010000006">
    <property type="protein sequence ID" value="MBB3103232.1"/>
    <property type="molecule type" value="Genomic_DNA"/>
</dbReference>
<evidence type="ECO:0000259" key="2">
    <source>
        <dbReference type="Pfam" id="PF21247"/>
    </source>
</evidence>
<dbReference type="SUPFAM" id="SSF140931">
    <property type="entry name" value="Fic-like"/>
    <property type="match status" value="1"/>
</dbReference>
<feature type="domain" description="Filamentation induced by cAMP protein Fic-like C-terminal" evidence="2">
    <location>
        <begin position="93"/>
        <end position="113"/>
    </location>
</feature>
<evidence type="ECO:0000313" key="3">
    <source>
        <dbReference type="EMBL" id="MBB3103232.1"/>
    </source>
</evidence>